<proteinExistence type="predicted"/>
<keyword evidence="1" id="KW-1133">Transmembrane helix</keyword>
<keyword evidence="1" id="KW-0472">Membrane</keyword>
<feature type="transmembrane region" description="Helical" evidence="1">
    <location>
        <begin position="26"/>
        <end position="51"/>
    </location>
</feature>
<reference evidence="2" key="1">
    <citation type="submission" date="2016-07" db="EMBL/GenBank/DDBJ databases">
        <authorList>
            <person name="Bretaudeau A."/>
        </authorList>
    </citation>
    <scope>NUCLEOTIDE SEQUENCE</scope>
    <source>
        <strain evidence="2">Rice</strain>
        <tissue evidence="2">Whole body</tissue>
    </source>
</reference>
<protein>
    <submittedName>
        <fullName evidence="2">SFRICE_021606</fullName>
    </submittedName>
</protein>
<gene>
    <name evidence="2" type="ORF">SFRICE_021606</name>
</gene>
<evidence type="ECO:0000313" key="2">
    <source>
        <dbReference type="EMBL" id="SOQ42033.1"/>
    </source>
</evidence>
<keyword evidence="1" id="KW-0812">Transmembrane</keyword>
<name>A0A2H1VMI6_SPOFR</name>
<evidence type="ECO:0000256" key="1">
    <source>
        <dbReference type="SAM" id="Phobius"/>
    </source>
</evidence>
<sequence>MERCVLWIRAMDPCYGCVLWMRTMNAYYGCVLWMASLLSIHSILELCILLAQLHSLVSVETIYLSIQIVEVFKFSLNTRFIINSVLVAAAEQKPLLARRSLSTQLHLRKD</sequence>
<dbReference type="EMBL" id="ODYU01003363">
    <property type="protein sequence ID" value="SOQ42033.1"/>
    <property type="molecule type" value="Genomic_DNA"/>
</dbReference>
<dbReference type="AlphaFoldDB" id="A0A2H1VMI6"/>
<accession>A0A2H1VMI6</accession>
<organism evidence="2">
    <name type="scientific">Spodoptera frugiperda</name>
    <name type="common">Fall armyworm</name>
    <dbReference type="NCBI Taxonomy" id="7108"/>
    <lineage>
        <taxon>Eukaryota</taxon>
        <taxon>Metazoa</taxon>
        <taxon>Ecdysozoa</taxon>
        <taxon>Arthropoda</taxon>
        <taxon>Hexapoda</taxon>
        <taxon>Insecta</taxon>
        <taxon>Pterygota</taxon>
        <taxon>Neoptera</taxon>
        <taxon>Endopterygota</taxon>
        <taxon>Lepidoptera</taxon>
        <taxon>Glossata</taxon>
        <taxon>Ditrysia</taxon>
        <taxon>Noctuoidea</taxon>
        <taxon>Noctuidae</taxon>
        <taxon>Amphipyrinae</taxon>
        <taxon>Spodoptera</taxon>
    </lineage>
</organism>